<evidence type="ECO:0000256" key="3">
    <source>
        <dbReference type="ARBA" id="ARBA00022452"/>
    </source>
</evidence>
<dbReference type="InterPro" id="IPR023997">
    <property type="entry name" value="TonB-dep_OMP_SusC/RagA_CS"/>
</dbReference>
<dbReference type="InterPro" id="IPR000531">
    <property type="entry name" value="Beta-barrel_TonB"/>
</dbReference>
<dbReference type="InterPro" id="IPR036942">
    <property type="entry name" value="Beta-barrel_TonB_sf"/>
</dbReference>
<dbReference type="Gene3D" id="2.170.130.10">
    <property type="entry name" value="TonB-dependent receptor, plug domain"/>
    <property type="match status" value="1"/>
</dbReference>
<evidence type="ECO:0000259" key="14">
    <source>
        <dbReference type="Pfam" id="PF07715"/>
    </source>
</evidence>
<dbReference type="InterPro" id="IPR011662">
    <property type="entry name" value="Secretin/TonB_short_N"/>
</dbReference>
<feature type="domain" description="TonB-dependent receptor plug" evidence="14">
    <location>
        <begin position="250"/>
        <end position="387"/>
    </location>
</feature>
<evidence type="ECO:0000259" key="13">
    <source>
        <dbReference type="Pfam" id="PF07660"/>
    </source>
</evidence>
<dbReference type="NCBIfam" id="TIGR04056">
    <property type="entry name" value="OMP_RagA_SusC"/>
    <property type="match status" value="1"/>
</dbReference>
<evidence type="ECO:0000256" key="1">
    <source>
        <dbReference type="ARBA" id="ARBA00004571"/>
    </source>
</evidence>
<gene>
    <name evidence="15" type="ORF">FAM09_22430</name>
</gene>
<organism evidence="15 16">
    <name type="scientific">Niastella caeni</name>
    <dbReference type="NCBI Taxonomy" id="2569763"/>
    <lineage>
        <taxon>Bacteria</taxon>
        <taxon>Pseudomonadati</taxon>
        <taxon>Bacteroidota</taxon>
        <taxon>Chitinophagia</taxon>
        <taxon>Chitinophagales</taxon>
        <taxon>Chitinophagaceae</taxon>
        <taxon>Niastella</taxon>
    </lineage>
</organism>
<dbReference type="InterPro" id="IPR037066">
    <property type="entry name" value="Plug_dom_sf"/>
</dbReference>
<evidence type="ECO:0000256" key="5">
    <source>
        <dbReference type="ARBA" id="ARBA00022692"/>
    </source>
</evidence>
<dbReference type="InterPro" id="IPR008969">
    <property type="entry name" value="CarboxyPept-like_regulatory"/>
</dbReference>
<reference evidence="15 16" key="1">
    <citation type="submission" date="2019-04" db="EMBL/GenBank/DDBJ databases">
        <title>Niastella caeni sp. nov., isolated from activated sludge.</title>
        <authorList>
            <person name="Sheng M."/>
        </authorList>
    </citation>
    <scope>NUCLEOTIDE SEQUENCE [LARGE SCALE GENOMIC DNA]</scope>
    <source>
        <strain evidence="15 16">HX-2-15</strain>
    </source>
</reference>
<accession>A0A4S8HI28</accession>
<dbReference type="InterPro" id="IPR039426">
    <property type="entry name" value="TonB-dep_rcpt-like"/>
</dbReference>
<keyword evidence="5 10" id="KW-0812">Transmembrane</keyword>
<dbReference type="Pfam" id="PF07660">
    <property type="entry name" value="STN"/>
    <property type="match status" value="1"/>
</dbReference>
<evidence type="ECO:0000256" key="10">
    <source>
        <dbReference type="PROSITE-ProRule" id="PRU01360"/>
    </source>
</evidence>
<keyword evidence="2 10" id="KW-0813">Transport</keyword>
<evidence type="ECO:0000256" key="9">
    <source>
        <dbReference type="ARBA" id="ARBA00023237"/>
    </source>
</evidence>
<proteinExistence type="inferred from homology"/>
<dbReference type="Pfam" id="PF07715">
    <property type="entry name" value="Plug"/>
    <property type="match status" value="1"/>
</dbReference>
<evidence type="ECO:0000256" key="6">
    <source>
        <dbReference type="ARBA" id="ARBA00023004"/>
    </source>
</evidence>
<feature type="domain" description="TonB-dependent receptor-like beta-barrel" evidence="12">
    <location>
        <begin position="572"/>
        <end position="1111"/>
    </location>
</feature>
<dbReference type="Gene3D" id="2.40.170.20">
    <property type="entry name" value="TonB-dependent receptor, beta-barrel domain"/>
    <property type="match status" value="1"/>
</dbReference>
<dbReference type="SUPFAM" id="SSF56935">
    <property type="entry name" value="Porins"/>
    <property type="match status" value="1"/>
</dbReference>
<keyword evidence="7 11" id="KW-0798">TonB box</keyword>
<keyword evidence="4" id="KW-0410">Iron transport</keyword>
<sequence>MHFNGFARRIRQLAEKGRVLFCRPVCKRRHGITKTLLVMKLTSILMLGACMQVAARVHSQTVTYSGKNVPLEKIFTVVEKQTGYVFFYDEAILKDAQPVSIRAENYSLTLFLSCVLNGQPLKYSLQNKTIIISRKEVIAPPVSDTAVRPAAQPMLDGIVMDMNGMPLAGASVSIKETGKNTITNGRGAFSIPMPAAKSKVVVSYVGYTTREVVLDEGQQQMLIQLSVAVNVLDEEVVEAYGRTSKRLAVGNIVKVSGEDIQKQPVMNPLLALNGRVPGVLVTPTSGYLSAPVKVEIRGRNTIDPNLVSDPLYVIDGMPLSILDITTNAGIKSTYENGSTGFVQAGILSNTKGQSPLFNINPADIESISVLKDAAATAIYGSRGANGVILITTKRAKPGRTQLNVNVQQSVSMAPRRWDLLRTPEYLQMRKEALKNDGNPLSIAFMPELAWDSTRYTDWQKELLGVAKSTEASMRLSGGDRNTSFSIGAGFTNSQEITMHDGKNQRFNVSSVITHRSSDQKLMVDLRALYSYTQVRAITSPTVSTLPPNTPSIFNNKGELNYADWNAAGLTLTAYPFSDLLKPSVARVNFINASLGLSYVFTKGLTFRVNGGYNNAQTNNEYYNPIASQNPALNPTGAASFGISGINNWNVEPQVNYSTYVGSGRLEVMAGGTWQSSSTQGTTMAGYGYTNDALLRSISNAPLMSSGTTVAKKKYASVHGRINYNWQNKYILELAGNRDGSSNFGPGRQFGNFWSAGAGWIASEEEWLQPLLPSWWSYLKLNASYGVTGLDYGGAYQYISEWKAIRTIPMYNGILPMTPVHAVNQDYQWQENKKINVDLSMGFLKDRITFTATWYRNRCNNQLTDIPTPVYTGFPSVVGNSPANVENSGWEGSLNAQVIDNKKFSWRLGFNIGVNRNKLLDYPDFQFSPFYTTQKIGRSLNTKYLFHYLGINPQNGRRAVEDYNHDGVITRNGGAPPATGADDRYIAIDPTPKYSGGISSEFTYKRFVLSMFLNFKKQSGLIPYTNSAGIMGNIPAYIYNDHWQQPGDITTYPRFTTTVTNADSWFTQSDGAYQDASFIRCNNLSLGYSLPDAACKKLHVQGITFSANMSNVFTITRYKGIDPETAFGILPQPRIIAGKLSFNF</sequence>
<feature type="domain" description="Secretin/TonB short N-terminal" evidence="13">
    <location>
        <begin position="84"/>
        <end position="135"/>
    </location>
</feature>
<keyword evidence="16" id="KW-1185">Reference proteome</keyword>
<comment type="caution">
    <text evidence="15">The sequence shown here is derived from an EMBL/GenBank/DDBJ whole genome shotgun (WGS) entry which is preliminary data.</text>
</comment>
<evidence type="ECO:0000259" key="12">
    <source>
        <dbReference type="Pfam" id="PF00593"/>
    </source>
</evidence>
<dbReference type="AlphaFoldDB" id="A0A4S8HI28"/>
<protein>
    <submittedName>
        <fullName evidence="15">SusC/RagA family TonB-linked outer membrane protein</fullName>
    </submittedName>
</protein>
<evidence type="ECO:0000313" key="15">
    <source>
        <dbReference type="EMBL" id="THU34757.1"/>
    </source>
</evidence>
<dbReference type="SUPFAM" id="SSF49464">
    <property type="entry name" value="Carboxypeptidase regulatory domain-like"/>
    <property type="match status" value="1"/>
</dbReference>
<dbReference type="NCBIfam" id="TIGR04057">
    <property type="entry name" value="SusC_RagA_signa"/>
    <property type="match status" value="1"/>
</dbReference>
<dbReference type="Pfam" id="PF00593">
    <property type="entry name" value="TonB_dep_Rec_b-barrel"/>
    <property type="match status" value="1"/>
</dbReference>
<evidence type="ECO:0000256" key="4">
    <source>
        <dbReference type="ARBA" id="ARBA00022496"/>
    </source>
</evidence>
<comment type="similarity">
    <text evidence="10 11">Belongs to the TonB-dependent receptor family.</text>
</comment>
<evidence type="ECO:0000256" key="2">
    <source>
        <dbReference type="ARBA" id="ARBA00022448"/>
    </source>
</evidence>
<dbReference type="GO" id="GO:0006826">
    <property type="term" value="P:iron ion transport"/>
    <property type="evidence" value="ECO:0007669"/>
    <property type="project" value="UniProtKB-KW"/>
</dbReference>
<name>A0A4S8HI28_9BACT</name>
<comment type="subcellular location">
    <subcellularLocation>
        <location evidence="1 10">Cell outer membrane</location>
        <topology evidence="1 10">Multi-pass membrane protein</topology>
    </subcellularLocation>
</comment>
<keyword evidence="8 10" id="KW-0472">Membrane</keyword>
<keyword evidence="6" id="KW-0408">Iron</keyword>
<keyword evidence="9 10" id="KW-0998">Cell outer membrane</keyword>
<dbReference type="PROSITE" id="PS52016">
    <property type="entry name" value="TONB_DEPENDENT_REC_3"/>
    <property type="match status" value="1"/>
</dbReference>
<dbReference type="EMBL" id="STFF01000007">
    <property type="protein sequence ID" value="THU34757.1"/>
    <property type="molecule type" value="Genomic_DNA"/>
</dbReference>
<evidence type="ECO:0000256" key="11">
    <source>
        <dbReference type="RuleBase" id="RU003357"/>
    </source>
</evidence>
<evidence type="ECO:0000256" key="8">
    <source>
        <dbReference type="ARBA" id="ARBA00023136"/>
    </source>
</evidence>
<dbReference type="InterPro" id="IPR023996">
    <property type="entry name" value="TonB-dep_OMP_SusC/RagA"/>
</dbReference>
<dbReference type="OrthoDB" id="9768177at2"/>
<evidence type="ECO:0000256" key="7">
    <source>
        <dbReference type="ARBA" id="ARBA00023077"/>
    </source>
</evidence>
<keyword evidence="3 10" id="KW-1134">Transmembrane beta strand</keyword>
<dbReference type="InterPro" id="IPR012910">
    <property type="entry name" value="Plug_dom"/>
</dbReference>
<keyword evidence="4" id="KW-0406">Ion transport</keyword>
<dbReference type="Proteomes" id="UP000306918">
    <property type="component" value="Unassembled WGS sequence"/>
</dbReference>
<dbReference type="Gene3D" id="2.60.40.1120">
    <property type="entry name" value="Carboxypeptidase-like, regulatory domain"/>
    <property type="match status" value="1"/>
</dbReference>
<dbReference type="Pfam" id="PF13715">
    <property type="entry name" value="CarbopepD_reg_2"/>
    <property type="match status" value="1"/>
</dbReference>
<evidence type="ECO:0000313" key="16">
    <source>
        <dbReference type="Proteomes" id="UP000306918"/>
    </source>
</evidence>
<dbReference type="GO" id="GO:0009279">
    <property type="term" value="C:cell outer membrane"/>
    <property type="evidence" value="ECO:0007669"/>
    <property type="project" value="UniProtKB-SubCell"/>
</dbReference>